<evidence type="ECO:0000313" key="2">
    <source>
        <dbReference type="EMBL" id="KAK1331621.1"/>
    </source>
</evidence>
<sequence>MRYSVDSKNLCLRVPSRFHRCPSFLLRNPNQLDSCIPDTNDEKEFRCYWMKPHLTPIPSTLTAFNEDLSTGHVFYATPMNIAFLQNSDIQRNSGFVQETVLCKSQDLSQTTGVHNSPGLSQDSGGYKSTGNAQDPGVFRSLGLTQDSGLRKSSGLAKDSEVNKSSGQESGLYKSPGLAQTCGLHKGSGLTKDSGDYRNPGLTKDSDPYMNPGLIQANEAKKKCGLTQDVGMYRNSEHTPNPNFHKYAGIHQDPGPHKGPRLTQDSGLPLTHGLPKESSLHTDSCLIPNPDSHKNPGLAPGTNSVQVLGPSQTPKSSLPLKSFGCEETPRKNAEQHLSWTPDPVSQYACPSKAQVIYSDLQTFSEVPVLIELQPSSHRVGGQDWVYRPVDTVPPACQNYPQMPMPPKTNLKTHCPGSGTRVGHVVFDARQRQCGVGRDKCEALSPRRLRQEASSNSVENTEWGYQCVMRPSEKEGTKVH</sequence>
<proteinExistence type="predicted"/>
<evidence type="ECO:0000313" key="3">
    <source>
        <dbReference type="Proteomes" id="UP001177744"/>
    </source>
</evidence>
<feature type="region of interest" description="Disordered" evidence="1">
    <location>
        <begin position="109"/>
        <end position="212"/>
    </location>
</feature>
<dbReference type="EMBL" id="JAULJE010000020">
    <property type="protein sequence ID" value="KAK1331621.1"/>
    <property type="molecule type" value="Genomic_DNA"/>
</dbReference>
<dbReference type="AlphaFoldDB" id="A0AA40LFI1"/>
<reference evidence="2" key="1">
    <citation type="submission" date="2023-06" db="EMBL/GenBank/DDBJ databases">
        <title>Reference genome for the Northern bat (Eptesicus nilssonii), a most northern bat species.</title>
        <authorList>
            <person name="Laine V.N."/>
            <person name="Pulliainen A.T."/>
            <person name="Lilley T.M."/>
        </authorList>
    </citation>
    <scope>NUCLEOTIDE SEQUENCE</scope>
    <source>
        <strain evidence="2">BLF_Eptnil</strain>
        <tissue evidence="2">Kidney</tissue>
    </source>
</reference>
<name>A0AA40LFI1_CNENI</name>
<feature type="compositionally biased region" description="Polar residues" evidence="1">
    <location>
        <begin position="300"/>
        <end position="315"/>
    </location>
</feature>
<feature type="compositionally biased region" description="Polar residues" evidence="1">
    <location>
        <begin position="109"/>
        <end position="132"/>
    </location>
</feature>
<accession>A0AA40LFI1</accession>
<keyword evidence="3" id="KW-1185">Reference proteome</keyword>
<protein>
    <submittedName>
        <fullName evidence="2">Uncharacterized protein</fullName>
    </submittedName>
</protein>
<feature type="region of interest" description="Disordered" evidence="1">
    <location>
        <begin position="232"/>
        <end position="319"/>
    </location>
</feature>
<gene>
    <name evidence="2" type="ORF">QTO34_009579</name>
</gene>
<comment type="caution">
    <text evidence="2">The sequence shown here is derived from an EMBL/GenBank/DDBJ whole genome shotgun (WGS) entry which is preliminary data.</text>
</comment>
<evidence type="ECO:0000256" key="1">
    <source>
        <dbReference type="SAM" id="MobiDB-lite"/>
    </source>
</evidence>
<organism evidence="2 3">
    <name type="scientific">Cnephaeus nilssonii</name>
    <name type="common">Northern bat</name>
    <name type="synonym">Eptesicus nilssonii</name>
    <dbReference type="NCBI Taxonomy" id="3371016"/>
    <lineage>
        <taxon>Eukaryota</taxon>
        <taxon>Metazoa</taxon>
        <taxon>Chordata</taxon>
        <taxon>Craniata</taxon>
        <taxon>Vertebrata</taxon>
        <taxon>Euteleostomi</taxon>
        <taxon>Mammalia</taxon>
        <taxon>Eutheria</taxon>
        <taxon>Laurasiatheria</taxon>
        <taxon>Chiroptera</taxon>
        <taxon>Yangochiroptera</taxon>
        <taxon>Vespertilionidae</taxon>
        <taxon>Cnephaeus</taxon>
    </lineage>
</organism>
<dbReference type="Proteomes" id="UP001177744">
    <property type="component" value="Unassembled WGS sequence"/>
</dbReference>